<evidence type="ECO:0000256" key="1">
    <source>
        <dbReference type="SAM" id="MobiDB-lite"/>
    </source>
</evidence>
<dbReference type="KEGG" id="nkf:Nkreftii_001930"/>
<feature type="region of interest" description="Disordered" evidence="1">
    <location>
        <begin position="220"/>
        <end position="241"/>
    </location>
</feature>
<feature type="signal peptide" evidence="2">
    <location>
        <begin position="1"/>
        <end position="21"/>
    </location>
</feature>
<organism evidence="3 4">
    <name type="scientific">Candidatus Nitrospira kreftii</name>
    <dbReference type="NCBI Taxonomy" id="2652173"/>
    <lineage>
        <taxon>Bacteria</taxon>
        <taxon>Pseudomonadati</taxon>
        <taxon>Nitrospirota</taxon>
        <taxon>Nitrospiria</taxon>
        <taxon>Nitrospirales</taxon>
        <taxon>Nitrospiraceae</taxon>
        <taxon>Nitrospira</taxon>
    </lineage>
</organism>
<dbReference type="EMBL" id="CP047423">
    <property type="protein sequence ID" value="QPD04156.1"/>
    <property type="molecule type" value="Genomic_DNA"/>
</dbReference>
<dbReference type="GO" id="GO:0019867">
    <property type="term" value="C:outer membrane"/>
    <property type="evidence" value="ECO:0007669"/>
    <property type="project" value="InterPro"/>
</dbReference>
<evidence type="ECO:0008006" key="5">
    <source>
        <dbReference type="Google" id="ProtNLM"/>
    </source>
</evidence>
<evidence type="ECO:0000313" key="4">
    <source>
        <dbReference type="Proteomes" id="UP000593737"/>
    </source>
</evidence>
<name>A0A7S8IZE7_9BACT</name>
<protein>
    <recommendedName>
        <fullName evidence="5">Outer membrane lipoprotein, Slp family</fullName>
    </recommendedName>
</protein>
<keyword evidence="2" id="KW-0732">Signal</keyword>
<dbReference type="InterPro" id="IPR004658">
    <property type="entry name" value="OMP_Slp"/>
</dbReference>
<evidence type="ECO:0000256" key="2">
    <source>
        <dbReference type="SAM" id="SignalP"/>
    </source>
</evidence>
<proteinExistence type="predicted"/>
<dbReference type="PANTHER" id="PTHR37530:SF1">
    <property type="entry name" value="OUTER MEMBRANE PROTEIN SLP"/>
    <property type="match status" value="1"/>
</dbReference>
<dbReference type="Pfam" id="PF03843">
    <property type="entry name" value="Slp"/>
    <property type="match status" value="1"/>
</dbReference>
<feature type="chain" id="PRO_5032777201" description="Outer membrane lipoprotein, Slp family" evidence="2">
    <location>
        <begin position="22"/>
        <end position="241"/>
    </location>
</feature>
<dbReference type="Proteomes" id="UP000593737">
    <property type="component" value="Chromosome"/>
</dbReference>
<sequence length="241" mass="26354">MSRLTVLAPLVGAALMCSACAESIHQVQRDTELLGVPVGLEREIDTTVSFAELKRTPSAYIGRTVMIGGNVIRAKRTGAGTELEVLQLPTAKDGILTEERLQSEGRFLAVREAFLDPASLPEGTPITVIGTVTGETTRLLDESDYTYPLLEAKHIIDWNSIAANRRRDRSPYYGAYYPPYGYSGFYPYGGYGSLWGPFGGYGGYYGGRGFYGPFRGFSPGSRSFSSPPPPPSSVHPRLRRR</sequence>
<accession>A0A7S8IZE7</accession>
<dbReference type="AlphaFoldDB" id="A0A7S8IZE7"/>
<reference evidence="3 4" key="1">
    <citation type="journal article" date="2020" name="ISME J.">
        <title>Enrichment and physiological characterization of a novel comammox Nitrospira indicates ammonium inhibition of complete nitrification.</title>
        <authorList>
            <person name="Sakoula D."/>
            <person name="Koch H."/>
            <person name="Frank J."/>
            <person name="Jetten M.S.M."/>
            <person name="van Kessel M.A.H.J."/>
            <person name="Lucker S."/>
        </authorList>
    </citation>
    <scope>NUCLEOTIDE SEQUENCE [LARGE SCALE GENOMIC DNA]</scope>
    <source>
        <strain evidence="3">Comreactor17</strain>
    </source>
</reference>
<dbReference type="PANTHER" id="PTHR37530">
    <property type="entry name" value="OUTER MEMBRANE PROTEIN SLP"/>
    <property type="match status" value="1"/>
</dbReference>
<gene>
    <name evidence="3" type="ORF">Nkreftii_001930</name>
</gene>
<evidence type="ECO:0000313" key="3">
    <source>
        <dbReference type="EMBL" id="QPD04156.1"/>
    </source>
</evidence>